<gene>
    <name evidence="9" type="ORF">Pfl04_31050</name>
</gene>
<comment type="caution">
    <text evidence="9">The sequence shown here is derived from an EMBL/GenBank/DDBJ whole genome shotgun (WGS) entry which is preliminary data.</text>
</comment>
<dbReference type="InterPro" id="IPR044068">
    <property type="entry name" value="CB"/>
</dbReference>
<protein>
    <submittedName>
        <fullName evidence="9">DMT family permease</fullName>
    </submittedName>
</protein>
<dbReference type="Gene3D" id="1.10.150.130">
    <property type="match status" value="1"/>
</dbReference>
<evidence type="ECO:0000259" key="7">
    <source>
        <dbReference type="PROSITE" id="PS51898"/>
    </source>
</evidence>
<proteinExistence type="inferred from homology"/>
<dbReference type="GO" id="GO:0015074">
    <property type="term" value="P:DNA integration"/>
    <property type="evidence" value="ECO:0007669"/>
    <property type="project" value="UniProtKB-KW"/>
</dbReference>
<dbReference type="PROSITE" id="PS51900">
    <property type="entry name" value="CB"/>
    <property type="match status" value="1"/>
</dbReference>
<organism evidence="9 10">
    <name type="scientific">Planosporangium flavigriseum</name>
    <dbReference type="NCBI Taxonomy" id="373681"/>
    <lineage>
        <taxon>Bacteria</taxon>
        <taxon>Bacillati</taxon>
        <taxon>Actinomycetota</taxon>
        <taxon>Actinomycetes</taxon>
        <taxon>Micromonosporales</taxon>
        <taxon>Micromonosporaceae</taxon>
        <taxon>Planosporangium</taxon>
    </lineage>
</organism>
<dbReference type="InterPro" id="IPR010998">
    <property type="entry name" value="Integrase_recombinase_N"/>
</dbReference>
<evidence type="ECO:0000313" key="9">
    <source>
        <dbReference type="EMBL" id="GIG74701.1"/>
    </source>
</evidence>
<accession>A0A8J3PLP1</accession>
<dbReference type="PANTHER" id="PTHR30629">
    <property type="entry name" value="PROPHAGE INTEGRASE"/>
    <property type="match status" value="1"/>
</dbReference>
<evidence type="ECO:0000256" key="1">
    <source>
        <dbReference type="ARBA" id="ARBA00008857"/>
    </source>
</evidence>
<dbReference type="SUPFAM" id="SSF56349">
    <property type="entry name" value="DNA breaking-rejoining enzymes"/>
    <property type="match status" value="1"/>
</dbReference>
<feature type="domain" description="Core-binding (CB)" evidence="8">
    <location>
        <begin position="58"/>
        <end position="137"/>
    </location>
</feature>
<evidence type="ECO:0000256" key="5">
    <source>
        <dbReference type="PROSITE-ProRule" id="PRU01248"/>
    </source>
</evidence>
<dbReference type="GO" id="GO:0003677">
    <property type="term" value="F:DNA binding"/>
    <property type="evidence" value="ECO:0007669"/>
    <property type="project" value="UniProtKB-UniRule"/>
</dbReference>
<evidence type="ECO:0000256" key="6">
    <source>
        <dbReference type="SAM" id="MobiDB-lite"/>
    </source>
</evidence>
<evidence type="ECO:0000313" key="10">
    <source>
        <dbReference type="Proteomes" id="UP000653674"/>
    </source>
</evidence>
<dbReference type="InterPro" id="IPR011010">
    <property type="entry name" value="DNA_brk_join_enz"/>
</dbReference>
<dbReference type="Gene3D" id="1.10.443.10">
    <property type="entry name" value="Intergrase catalytic core"/>
    <property type="match status" value="1"/>
</dbReference>
<dbReference type="Proteomes" id="UP000653674">
    <property type="component" value="Unassembled WGS sequence"/>
</dbReference>
<evidence type="ECO:0000256" key="4">
    <source>
        <dbReference type="ARBA" id="ARBA00023172"/>
    </source>
</evidence>
<comment type="similarity">
    <text evidence="1">Belongs to the 'phage' integrase family.</text>
</comment>
<dbReference type="RefSeq" id="WP_168078382.1">
    <property type="nucleotide sequence ID" value="NZ_BAAAQJ010000021.1"/>
</dbReference>
<dbReference type="CDD" id="cd01189">
    <property type="entry name" value="INT_ICEBs1_C_like"/>
    <property type="match status" value="1"/>
</dbReference>
<reference evidence="9" key="1">
    <citation type="submission" date="2021-01" db="EMBL/GenBank/DDBJ databases">
        <title>Whole genome shotgun sequence of Planosporangium flavigriseum NBRC 105377.</title>
        <authorList>
            <person name="Komaki H."/>
            <person name="Tamura T."/>
        </authorList>
    </citation>
    <scope>NUCLEOTIDE SEQUENCE</scope>
    <source>
        <strain evidence="9">NBRC 105377</strain>
    </source>
</reference>
<evidence type="ECO:0000256" key="3">
    <source>
        <dbReference type="ARBA" id="ARBA00023125"/>
    </source>
</evidence>
<keyword evidence="4" id="KW-0233">DNA recombination</keyword>
<feature type="domain" description="Tyr recombinase" evidence="7">
    <location>
        <begin position="158"/>
        <end position="353"/>
    </location>
</feature>
<keyword evidence="3 5" id="KW-0238">DNA-binding</keyword>
<keyword evidence="10" id="KW-1185">Reference proteome</keyword>
<dbReference type="InterPro" id="IPR013762">
    <property type="entry name" value="Integrase-like_cat_sf"/>
</dbReference>
<dbReference type="Pfam" id="PF00589">
    <property type="entry name" value="Phage_integrase"/>
    <property type="match status" value="1"/>
</dbReference>
<dbReference type="PANTHER" id="PTHR30629:SF2">
    <property type="entry name" value="PROPHAGE INTEGRASE INTS-RELATED"/>
    <property type="match status" value="1"/>
</dbReference>
<sequence length="382" mass="42740">MAWVERRSSAFRVRLRLPDGTVITDSVHEKNADAQLRAQEIDIELARETFVDPRDGRISLAEWVDLWAASHHAGPATWSAYRSHLRLHILPRLGRLELVAIRRHHVKTLVLELRKKLAPRSTADVITVLSMVLQEAVEDRRIPFNPCRGVRVTTSGRPERPHASTEQVAAIAARMRRPIDELMVITAAYTGMRWGELAGLDRANVDLDKGVIFVHPEVGALHEVGGKLFLGPPKTPDSVREIDLPSFLVGRLRQSLETHDHPMVFPGARGGFQRRSNFNRRAWTPAVTGDPSAGVPPILEGMHFHDLRHTHKTWLIEDGIPEIAQARRMGHRLGGVRGIYSHVTPSMRRHLVDALQRRWESLQPSAPAADDCGRAVGEQAAA</sequence>
<feature type="region of interest" description="Disordered" evidence="6">
    <location>
        <begin position="363"/>
        <end position="382"/>
    </location>
</feature>
<evidence type="ECO:0000259" key="8">
    <source>
        <dbReference type="PROSITE" id="PS51900"/>
    </source>
</evidence>
<keyword evidence="2" id="KW-0229">DNA integration</keyword>
<dbReference type="PROSITE" id="PS51898">
    <property type="entry name" value="TYR_RECOMBINASE"/>
    <property type="match status" value="1"/>
</dbReference>
<evidence type="ECO:0000256" key="2">
    <source>
        <dbReference type="ARBA" id="ARBA00022908"/>
    </source>
</evidence>
<name>A0A8J3PLP1_9ACTN</name>
<dbReference type="GO" id="GO:0006310">
    <property type="term" value="P:DNA recombination"/>
    <property type="evidence" value="ECO:0007669"/>
    <property type="project" value="UniProtKB-KW"/>
</dbReference>
<dbReference type="InterPro" id="IPR002104">
    <property type="entry name" value="Integrase_catalytic"/>
</dbReference>
<dbReference type="AlphaFoldDB" id="A0A8J3PLP1"/>
<dbReference type="EMBL" id="BONU01000021">
    <property type="protein sequence ID" value="GIG74701.1"/>
    <property type="molecule type" value="Genomic_DNA"/>
</dbReference>
<dbReference type="InterPro" id="IPR050808">
    <property type="entry name" value="Phage_Integrase"/>
</dbReference>